<dbReference type="OrthoDB" id="385715at2157"/>
<dbReference type="GO" id="GO:0005886">
    <property type="term" value="C:plasma membrane"/>
    <property type="evidence" value="ECO:0007669"/>
    <property type="project" value="UniProtKB-SubCell"/>
</dbReference>
<dbReference type="EMBL" id="BA000011">
    <property type="protein sequence ID" value="BAB59865.1"/>
    <property type="molecule type" value="Genomic_DNA"/>
</dbReference>
<evidence type="ECO:0000256" key="2">
    <source>
        <dbReference type="ARBA" id="ARBA00022448"/>
    </source>
</evidence>
<feature type="transmembrane region" description="Helical" evidence="7">
    <location>
        <begin position="182"/>
        <end position="201"/>
    </location>
</feature>
<feature type="transmembrane region" description="Helical" evidence="7">
    <location>
        <begin position="73"/>
        <end position="90"/>
    </location>
</feature>
<dbReference type="InterPro" id="IPR011701">
    <property type="entry name" value="MFS"/>
</dbReference>
<gene>
    <name evidence="8" type="ORF">TVG0731305</name>
</gene>
<dbReference type="PANTHER" id="PTHR43266:SF2">
    <property type="entry name" value="MAJOR FACILITATOR SUPERFAMILY (MFS) PROFILE DOMAIN-CONTAINING PROTEIN"/>
    <property type="match status" value="1"/>
</dbReference>
<keyword evidence="4 7" id="KW-0812">Transmembrane</keyword>
<dbReference type="HOGENOM" id="CLU_923241_0_0_2"/>
<feature type="transmembrane region" description="Helical" evidence="7">
    <location>
        <begin position="207"/>
        <end position="225"/>
    </location>
</feature>
<keyword evidence="2" id="KW-0813">Transport</keyword>
<feature type="transmembrane region" description="Helical" evidence="7">
    <location>
        <begin position="43"/>
        <end position="67"/>
    </location>
</feature>
<sequence>MIVLRQYIVTAVSIFGQTLKTDSFSAIIKKFLKEESYKKAVSLNFLTGSVTSLTGAIIGGVFLIYFSDYFVDVMISAVLISLLSAIPVIQKTQRVNENRNTFSGEMKSVGLFLRRISGFLLLAFFLNGLFISIDTYSSGLFNLVLKANPAYYTAFNMAVPIGMMVGTPLVNVRYFKMEEPAFISGMIFIFAPLLIILSLSKFPTLDIIDAFTIGLLLPLINIPLNSRLIKIIPGKIYGKISAVMRIFVQGAQPAMGALFNVLAIGISVKTVFLYVGLLVIPLALYGMSIVPRFFVSYFSGI</sequence>
<dbReference type="STRING" id="273116.gene:9381512"/>
<evidence type="ECO:0008006" key="10">
    <source>
        <dbReference type="Google" id="ProtNLM"/>
    </source>
</evidence>
<accession>Q97AT6</accession>
<dbReference type="PANTHER" id="PTHR43266">
    <property type="entry name" value="MACROLIDE-EFFLUX PROTEIN"/>
    <property type="match status" value="1"/>
</dbReference>
<dbReference type="Pfam" id="PF07690">
    <property type="entry name" value="MFS_1"/>
    <property type="match status" value="1"/>
</dbReference>
<comment type="subcellular location">
    <subcellularLocation>
        <location evidence="1">Cell membrane</location>
        <topology evidence="1">Multi-pass membrane protein</topology>
    </subcellularLocation>
</comment>
<evidence type="ECO:0000256" key="3">
    <source>
        <dbReference type="ARBA" id="ARBA00022475"/>
    </source>
</evidence>
<dbReference type="GeneID" id="1441827"/>
<dbReference type="RefSeq" id="WP_010916979.1">
    <property type="nucleotide sequence ID" value="NC_002689.2"/>
</dbReference>
<feature type="transmembrane region" description="Helical" evidence="7">
    <location>
        <begin position="246"/>
        <end position="266"/>
    </location>
</feature>
<evidence type="ECO:0000256" key="4">
    <source>
        <dbReference type="ARBA" id="ARBA00022692"/>
    </source>
</evidence>
<dbReference type="PaxDb" id="273116-14324939"/>
<reference evidence="8 9" key="2">
    <citation type="journal article" date="2000" name="Proc. Natl. Acad. Sci. U.S.A.">
        <title>Archaeal adaptation to higher temperatures revealed by genomic sequence of Thermoplasma volcanium.</title>
        <authorList>
            <person name="Kawashima T."/>
            <person name="Amano N."/>
            <person name="Koike H."/>
            <person name="Makino S."/>
            <person name="Higuchi S."/>
            <person name="Kawashima-Ohya Y."/>
            <person name="Watanabe K."/>
            <person name="Yamazaki M."/>
            <person name="Kanehori K."/>
            <person name="Kawamoto T."/>
            <person name="Nunoshiba T."/>
            <person name="Yamamoto Y."/>
            <person name="Aramaki H."/>
            <person name="Makino K."/>
            <person name="Suzuki M."/>
        </authorList>
    </citation>
    <scope>NUCLEOTIDE SEQUENCE [LARGE SCALE GENOMIC DNA]</scope>
    <source>
        <strain evidence="9">ATCC 51530 / DSM 4299 / JCM 9571 / NBRC 15438 / GSS1</strain>
    </source>
</reference>
<dbReference type="KEGG" id="tvo:TVG0731305"/>
<dbReference type="AlphaFoldDB" id="Q97AT6"/>
<dbReference type="eggNOG" id="arCOG00135">
    <property type="taxonomic scope" value="Archaea"/>
</dbReference>
<evidence type="ECO:0000313" key="9">
    <source>
        <dbReference type="Proteomes" id="UP000001017"/>
    </source>
</evidence>
<evidence type="ECO:0000256" key="5">
    <source>
        <dbReference type="ARBA" id="ARBA00022989"/>
    </source>
</evidence>
<dbReference type="Gene3D" id="1.20.1250.20">
    <property type="entry name" value="MFS general substrate transporter like domains"/>
    <property type="match status" value="1"/>
</dbReference>
<keyword evidence="6 7" id="KW-0472">Membrane</keyword>
<evidence type="ECO:0000256" key="7">
    <source>
        <dbReference type="SAM" id="Phobius"/>
    </source>
</evidence>
<evidence type="ECO:0000313" key="8">
    <source>
        <dbReference type="EMBL" id="BAB59865.1"/>
    </source>
</evidence>
<evidence type="ECO:0000256" key="6">
    <source>
        <dbReference type="ARBA" id="ARBA00023136"/>
    </source>
</evidence>
<dbReference type="GO" id="GO:0022857">
    <property type="term" value="F:transmembrane transporter activity"/>
    <property type="evidence" value="ECO:0007669"/>
    <property type="project" value="InterPro"/>
</dbReference>
<dbReference type="SUPFAM" id="SSF103473">
    <property type="entry name" value="MFS general substrate transporter"/>
    <property type="match status" value="1"/>
</dbReference>
<feature type="transmembrane region" description="Helical" evidence="7">
    <location>
        <begin position="151"/>
        <end position="170"/>
    </location>
</feature>
<keyword evidence="9" id="KW-1185">Reference proteome</keyword>
<keyword evidence="3" id="KW-1003">Cell membrane</keyword>
<feature type="transmembrane region" description="Helical" evidence="7">
    <location>
        <begin position="111"/>
        <end position="131"/>
    </location>
</feature>
<feature type="transmembrane region" description="Helical" evidence="7">
    <location>
        <begin position="272"/>
        <end position="295"/>
    </location>
</feature>
<name>Q97AT6_THEVO</name>
<dbReference type="InterPro" id="IPR036259">
    <property type="entry name" value="MFS_trans_sf"/>
</dbReference>
<protein>
    <recommendedName>
        <fullName evidence="10">Major facilitator superfamily (MFS) profile domain-containing protein</fullName>
    </recommendedName>
</protein>
<reference evidence="8 9" key="1">
    <citation type="journal article" date="1999" name="Proc. Jpn. Acad.">
        <title>Determination of the complete genomic DNA sequence of Thermoplasma volvanium GSS1.</title>
        <authorList>
            <person name="Kawashima T."/>
            <person name="Yamamoto Y."/>
            <person name="Aramaki H."/>
            <person name="Nunoshiba T."/>
            <person name="Kawamoto T."/>
            <person name="Watanabe K."/>
            <person name="Yamazaki M."/>
            <person name="Kanehori K."/>
            <person name="Amano N."/>
            <person name="Ohya Y."/>
            <person name="Makino K."/>
            <person name="Suzuki M."/>
        </authorList>
    </citation>
    <scope>NUCLEOTIDE SEQUENCE [LARGE SCALE GENOMIC DNA]</scope>
    <source>
        <strain evidence="9">ATCC 51530 / DSM 4299 / JCM 9571 / NBRC 15438 / GSS1</strain>
    </source>
</reference>
<dbReference type="Proteomes" id="UP000001017">
    <property type="component" value="Chromosome"/>
</dbReference>
<proteinExistence type="predicted"/>
<organism evidence="8 9">
    <name type="scientific">Thermoplasma volcanium (strain ATCC 51530 / DSM 4299 / JCM 9571 / NBRC 15438 / GSS1)</name>
    <dbReference type="NCBI Taxonomy" id="273116"/>
    <lineage>
        <taxon>Archaea</taxon>
        <taxon>Methanobacteriati</taxon>
        <taxon>Thermoplasmatota</taxon>
        <taxon>Thermoplasmata</taxon>
        <taxon>Thermoplasmatales</taxon>
        <taxon>Thermoplasmataceae</taxon>
        <taxon>Thermoplasma</taxon>
    </lineage>
</organism>
<keyword evidence="5 7" id="KW-1133">Transmembrane helix</keyword>
<evidence type="ECO:0000256" key="1">
    <source>
        <dbReference type="ARBA" id="ARBA00004651"/>
    </source>
</evidence>